<proteinExistence type="predicted"/>
<protein>
    <submittedName>
        <fullName evidence="2">Retrotransposon protein</fullName>
    </submittedName>
</protein>
<name>A0A0R3RX72_9BILA</name>
<reference evidence="2" key="1">
    <citation type="submission" date="2017-02" db="UniProtKB">
        <authorList>
            <consortium name="WormBaseParasite"/>
        </authorList>
    </citation>
    <scope>IDENTIFICATION</scope>
</reference>
<dbReference type="Proteomes" id="UP000050640">
    <property type="component" value="Unplaced"/>
</dbReference>
<dbReference type="WBParaSite" id="EEL_0000681001-mRNA-1">
    <property type="protein sequence ID" value="EEL_0000681001-mRNA-1"/>
    <property type="gene ID" value="EEL_0000681001"/>
</dbReference>
<sequence length="80" mass="9472">MTIYVTRCMIYLVRPPLKKANERCKQSMAQFTWTNKRGFPGDTVDKMFTHVMKLYGDKAALGTREFLEVYEEKRFNGRVE</sequence>
<accession>A0A0R3RX72</accession>
<organism evidence="1 2">
    <name type="scientific">Elaeophora elaphi</name>
    <dbReference type="NCBI Taxonomy" id="1147741"/>
    <lineage>
        <taxon>Eukaryota</taxon>
        <taxon>Metazoa</taxon>
        <taxon>Ecdysozoa</taxon>
        <taxon>Nematoda</taxon>
        <taxon>Chromadorea</taxon>
        <taxon>Rhabditida</taxon>
        <taxon>Spirurina</taxon>
        <taxon>Spiruromorpha</taxon>
        <taxon>Filarioidea</taxon>
        <taxon>Onchocercidae</taxon>
        <taxon>Elaeophora</taxon>
    </lineage>
</organism>
<evidence type="ECO:0000313" key="1">
    <source>
        <dbReference type="Proteomes" id="UP000050640"/>
    </source>
</evidence>
<evidence type="ECO:0000313" key="2">
    <source>
        <dbReference type="WBParaSite" id="EEL_0000681001-mRNA-1"/>
    </source>
</evidence>
<dbReference type="AlphaFoldDB" id="A0A0R3RX72"/>
<keyword evidence="1" id="KW-1185">Reference proteome</keyword>